<evidence type="ECO:0000313" key="9">
    <source>
        <dbReference type="RefSeq" id="XP_017784185.1"/>
    </source>
</evidence>
<proteinExistence type="predicted"/>
<dbReference type="RefSeq" id="XP_017784185.1">
    <property type="nucleotide sequence ID" value="XM_017928696.1"/>
</dbReference>
<evidence type="ECO:0000256" key="2">
    <source>
        <dbReference type="ARBA" id="ARBA00016807"/>
    </source>
</evidence>
<keyword evidence="8" id="KW-1185">Reference proteome</keyword>
<keyword evidence="6" id="KW-0175">Coiled coil</keyword>
<comment type="function">
    <text evidence="5">Involved in transvection phenomena (= synapsis-dependent gene expression), where the synaptic pairing of chromosomes carrying genes with which zeste interacts influences the expression of these genes. Zeste binds to DNA and stimulates transcription from a nearby promoter.</text>
</comment>
<comment type="subunit">
    <text evidence="1">Self-associates forming complexes of several hundred monomers.</text>
</comment>
<feature type="coiled-coil region" evidence="6">
    <location>
        <begin position="316"/>
        <end position="370"/>
    </location>
</feature>
<dbReference type="PANTHER" id="PTHR21411:SF0">
    <property type="entry name" value="REGULATORY PROTEIN ZESTE"/>
    <property type="match status" value="1"/>
</dbReference>
<evidence type="ECO:0000256" key="5">
    <source>
        <dbReference type="ARBA" id="ARBA00025466"/>
    </source>
</evidence>
<dbReference type="InterPro" id="IPR028002">
    <property type="entry name" value="Myb_DNA-bind_5"/>
</dbReference>
<dbReference type="SMART" id="SM00717">
    <property type="entry name" value="SANT"/>
    <property type="match status" value="2"/>
</dbReference>
<keyword evidence="4" id="KW-0804">Transcription</keyword>
<dbReference type="Proteomes" id="UP000695000">
    <property type="component" value="Unplaced"/>
</dbReference>
<dbReference type="GeneID" id="108567912"/>
<accession>A0ABM1NBI5</accession>
<feature type="domain" description="Myb-like" evidence="7">
    <location>
        <begin position="8"/>
        <end position="79"/>
    </location>
</feature>
<evidence type="ECO:0000256" key="6">
    <source>
        <dbReference type="SAM" id="Coils"/>
    </source>
</evidence>
<name>A0ABM1NBI5_NICVS</name>
<evidence type="ECO:0000313" key="8">
    <source>
        <dbReference type="Proteomes" id="UP000695000"/>
    </source>
</evidence>
<evidence type="ECO:0000256" key="1">
    <source>
        <dbReference type="ARBA" id="ARBA00011764"/>
    </source>
</evidence>
<reference evidence="9" key="1">
    <citation type="submission" date="2025-08" db="UniProtKB">
        <authorList>
            <consortium name="RefSeq"/>
        </authorList>
    </citation>
    <scope>IDENTIFICATION</scope>
    <source>
        <tissue evidence="9">Whole Larva</tissue>
    </source>
</reference>
<sequence>MEESNLKRAANFSEEEIDILSSIAEKYRNQIECRSKRTNTNRMKDMIWHQIAQKFNKVSSDLYRGPKTLRIKYKNLKKRAQEINSCNQVKIKEVFSETIDADMESVENVKQEEEIAAIYEYESMDENDSESNLALGKDMEMGYYSEDENGYKKAIKFSSREKRCLLALVDKFMDRIECKKLDSESINLKNIAWAQLAKEYNNIMTTGTSRSVKALRMKYKNIKRERKMKKALEHFESTSQVDQYHENNVEFIIIDSSTVRSDGEEIAEVDRTAWVDENLEAVGSSTNEVMYEYDSDDDILNGTKCEDVSVENELKREKYGLEISLLRQQLEQEKVEKTLLVQKHVKEMENLDLQNQKLKLELEILKAQQIKPNV</sequence>
<organism evidence="8 9">
    <name type="scientific">Nicrophorus vespilloides</name>
    <name type="common">Boreal carrion beetle</name>
    <dbReference type="NCBI Taxonomy" id="110193"/>
    <lineage>
        <taxon>Eukaryota</taxon>
        <taxon>Metazoa</taxon>
        <taxon>Ecdysozoa</taxon>
        <taxon>Arthropoda</taxon>
        <taxon>Hexapoda</taxon>
        <taxon>Insecta</taxon>
        <taxon>Pterygota</taxon>
        <taxon>Neoptera</taxon>
        <taxon>Endopterygota</taxon>
        <taxon>Coleoptera</taxon>
        <taxon>Polyphaga</taxon>
        <taxon>Staphyliniformia</taxon>
        <taxon>Silphidae</taxon>
        <taxon>Nicrophorinae</taxon>
        <taxon>Nicrophorus</taxon>
    </lineage>
</organism>
<protein>
    <recommendedName>
        <fullName evidence="2">Regulatory protein zeste</fullName>
    </recommendedName>
</protein>
<keyword evidence="3" id="KW-0805">Transcription regulation</keyword>
<evidence type="ECO:0000256" key="4">
    <source>
        <dbReference type="ARBA" id="ARBA00023163"/>
    </source>
</evidence>
<evidence type="ECO:0000259" key="7">
    <source>
        <dbReference type="SMART" id="SM00717"/>
    </source>
</evidence>
<feature type="domain" description="Myb-like" evidence="7">
    <location>
        <begin position="153"/>
        <end position="225"/>
    </location>
</feature>
<evidence type="ECO:0000256" key="3">
    <source>
        <dbReference type="ARBA" id="ARBA00023015"/>
    </source>
</evidence>
<gene>
    <name evidence="9" type="primary">LOC108567912</name>
</gene>
<dbReference type="InterPro" id="IPR001005">
    <property type="entry name" value="SANT/Myb"/>
</dbReference>
<dbReference type="PANTHER" id="PTHR21411">
    <property type="entry name" value="APONTIC"/>
    <property type="match status" value="1"/>
</dbReference>
<dbReference type="Pfam" id="PF13873">
    <property type="entry name" value="Myb_DNA-bind_5"/>
    <property type="match status" value="2"/>
</dbReference>